<keyword evidence="1" id="KW-1133">Transmembrane helix</keyword>
<feature type="transmembrane region" description="Helical" evidence="1">
    <location>
        <begin position="25"/>
        <end position="45"/>
    </location>
</feature>
<reference evidence="3 4" key="1">
    <citation type="journal article" date="2016" name="Nat. Commun.">
        <title>Thousands of microbial genomes shed light on interconnected biogeochemical processes in an aquifer system.</title>
        <authorList>
            <person name="Anantharaman K."/>
            <person name="Brown C.T."/>
            <person name="Hug L.A."/>
            <person name="Sharon I."/>
            <person name="Castelle C.J."/>
            <person name="Probst A.J."/>
            <person name="Thomas B.C."/>
            <person name="Singh A."/>
            <person name="Wilkins M.J."/>
            <person name="Karaoz U."/>
            <person name="Brodie E.L."/>
            <person name="Williams K.H."/>
            <person name="Hubbard S.S."/>
            <person name="Banfield J.F."/>
        </authorList>
    </citation>
    <scope>NUCLEOTIDE SEQUENCE [LARGE SCALE GENOMIC DNA]</scope>
</reference>
<dbReference type="PANTHER" id="PTHR31157:SF1">
    <property type="entry name" value="SCP DOMAIN-CONTAINING PROTEIN"/>
    <property type="match status" value="1"/>
</dbReference>
<evidence type="ECO:0000313" key="4">
    <source>
        <dbReference type="Proteomes" id="UP000178999"/>
    </source>
</evidence>
<evidence type="ECO:0000256" key="1">
    <source>
        <dbReference type="SAM" id="Phobius"/>
    </source>
</evidence>
<feature type="transmembrane region" description="Helical" evidence="1">
    <location>
        <begin position="293"/>
        <end position="312"/>
    </location>
</feature>
<comment type="caution">
    <text evidence="3">The sequence shown here is derived from an EMBL/GenBank/DDBJ whole genome shotgun (WGS) entry which is preliminary data.</text>
</comment>
<keyword evidence="1" id="KW-0472">Membrane</keyword>
<evidence type="ECO:0000313" key="3">
    <source>
        <dbReference type="EMBL" id="OGM79226.1"/>
    </source>
</evidence>
<dbReference type="SUPFAM" id="SSF55797">
    <property type="entry name" value="PR-1-like"/>
    <property type="match status" value="1"/>
</dbReference>
<gene>
    <name evidence="3" type="ORF">A2382_00375</name>
</gene>
<name>A0A1F8CT23_9BACT</name>
<dbReference type="InterPro" id="IPR014044">
    <property type="entry name" value="CAP_dom"/>
</dbReference>
<dbReference type="PANTHER" id="PTHR31157">
    <property type="entry name" value="SCP DOMAIN-CONTAINING PROTEIN"/>
    <property type="match status" value="1"/>
</dbReference>
<dbReference type="Pfam" id="PF00188">
    <property type="entry name" value="CAP"/>
    <property type="match status" value="1"/>
</dbReference>
<dbReference type="AlphaFoldDB" id="A0A1F8CT23"/>
<organism evidence="3 4">
    <name type="scientific">Candidatus Woesebacteria bacterium RIFOXYB1_FULL_38_16</name>
    <dbReference type="NCBI Taxonomy" id="1802538"/>
    <lineage>
        <taxon>Bacteria</taxon>
        <taxon>Candidatus Woeseibacteriota</taxon>
    </lineage>
</organism>
<protein>
    <recommendedName>
        <fullName evidence="2">SCP domain-containing protein</fullName>
    </recommendedName>
</protein>
<feature type="transmembrane region" description="Helical" evidence="1">
    <location>
        <begin position="260"/>
        <end position="281"/>
    </location>
</feature>
<proteinExistence type="predicted"/>
<dbReference type="InterPro" id="IPR035940">
    <property type="entry name" value="CAP_sf"/>
</dbReference>
<dbReference type="CDD" id="cd05379">
    <property type="entry name" value="CAP_bacterial"/>
    <property type="match status" value="1"/>
</dbReference>
<keyword evidence="1" id="KW-0812">Transmembrane</keyword>
<evidence type="ECO:0000259" key="2">
    <source>
        <dbReference type="Pfam" id="PF00188"/>
    </source>
</evidence>
<accession>A0A1F8CT23</accession>
<dbReference type="STRING" id="1802538.A2382_00375"/>
<dbReference type="Proteomes" id="UP000178999">
    <property type="component" value="Unassembled WGS sequence"/>
</dbReference>
<dbReference type="EMBL" id="MGHY01000018">
    <property type="protein sequence ID" value="OGM79226.1"/>
    <property type="molecule type" value="Genomic_DNA"/>
</dbReference>
<sequence>MIGLLHLDLAHFFVPKSSNNYKARILHIPFITFFLLVIIALQAVIGVVSYQGLGVLGYAANIKPSEIVRLTNEERVKAGAGQLVENPLLTQAAQAKGKDMLEKDYWAHVSPDGVEPWFFFNNVGYKYRYAGENLARDFTNPQGAIQAWLASPSHRDNMLSGKYKEMGVAVVEGDMNGVDTTIIVQLFGTGVGETSDNIVPVAQAEEAEKLTFEPEQTVVEKVVEKKAVVTKTNELLSNKSVISGVDLEGGKISPFSVTKVLSIGIISLFLIVLVIDGVWVARKGIVRISGRTLAHISFLGMVLAIILIAKAGQIF</sequence>
<dbReference type="Gene3D" id="3.40.33.10">
    <property type="entry name" value="CAP"/>
    <property type="match status" value="1"/>
</dbReference>
<feature type="domain" description="SCP" evidence="2">
    <location>
        <begin position="69"/>
        <end position="186"/>
    </location>
</feature>